<protein>
    <submittedName>
        <fullName evidence="1">Uncharacterized protein</fullName>
    </submittedName>
</protein>
<evidence type="ECO:0000313" key="1">
    <source>
        <dbReference type="EMBL" id="MCV7230707.1"/>
    </source>
</evidence>
<dbReference type="RefSeq" id="WP_264071995.1">
    <property type="nucleotide sequence ID" value="NZ_JACKTY010000051.1"/>
</dbReference>
<proteinExistence type="predicted"/>
<comment type="caution">
    <text evidence="1">The sequence shown here is derived from an EMBL/GenBank/DDBJ whole genome shotgun (WGS) entry which is preliminary data.</text>
</comment>
<name>A0ABT3CMR4_9MYCO</name>
<organism evidence="1 2">
    <name type="scientific">Mycolicibacterium komossense</name>
    <dbReference type="NCBI Taxonomy" id="1779"/>
    <lineage>
        <taxon>Bacteria</taxon>
        <taxon>Bacillati</taxon>
        <taxon>Actinomycetota</taxon>
        <taxon>Actinomycetes</taxon>
        <taxon>Mycobacteriales</taxon>
        <taxon>Mycobacteriaceae</taxon>
        <taxon>Mycolicibacterium</taxon>
    </lineage>
</organism>
<dbReference type="Proteomes" id="UP001526201">
    <property type="component" value="Unassembled WGS sequence"/>
</dbReference>
<accession>A0ABT3CMR4</accession>
<gene>
    <name evidence="1" type="ORF">H7J73_32335</name>
</gene>
<keyword evidence="2" id="KW-1185">Reference proteome</keyword>
<reference evidence="1 2" key="1">
    <citation type="journal article" date="2022" name="BMC Genomics">
        <title>Comparative genome analysis of mycobacteria focusing on tRNA and non-coding RNA.</title>
        <authorList>
            <person name="Behra P.R.K."/>
            <person name="Pettersson B.M.F."/>
            <person name="Ramesh M."/>
            <person name="Das S."/>
            <person name="Dasgupta S."/>
            <person name="Kirsebom L.A."/>
        </authorList>
    </citation>
    <scope>NUCLEOTIDE SEQUENCE [LARGE SCALE GENOMIC DNA]</scope>
    <source>
        <strain evidence="1 2">DSM 44078</strain>
    </source>
</reference>
<sequence>MIRIEIEPDTAAGYVLRVRDGDNHNILLSSTSQSYANEQDAERLAKRLFASLEVWSQVVGVDPPFTEPEPVGLLVTYRNGQKTTGLVRGKQLVDDGVDLLCEIEADKRTGYVFRVVTRENDNVLLSSTSQSYLHPDLPIRLARRLFGLAPFGPGSNPEPVWLTVTYRNGTTRKERIR</sequence>
<dbReference type="EMBL" id="JACKTY010000051">
    <property type="protein sequence ID" value="MCV7230707.1"/>
    <property type="molecule type" value="Genomic_DNA"/>
</dbReference>
<evidence type="ECO:0000313" key="2">
    <source>
        <dbReference type="Proteomes" id="UP001526201"/>
    </source>
</evidence>